<comment type="pathway">
    <text evidence="3 9">Carbohydrate metabolism; pentose and glucuronate interconversion.</text>
</comment>
<dbReference type="GO" id="GO:0030145">
    <property type="term" value="F:manganese ion binding"/>
    <property type="evidence" value="ECO:0007669"/>
    <property type="project" value="TreeGrafter"/>
</dbReference>
<accession>A0A974NMY5</accession>
<keyword evidence="6 9" id="KW-0408">Iron</keyword>
<dbReference type="AlphaFoldDB" id="A0A974NMY5"/>
<keyword evidence="7 9" id="KW-0464">Manganese</keyword>
<dbReference type="PANTHER" id="PTHR30387">
    <property type="entry name" value="MANNONATE DEHYDRATASE"/>
    <property type="match status" value="1"/>
</dbReference>
<comment type="cofactor">
    <cofactor evidence="9">
        <name>Fe(2+)</name>
        <dbReference type="ChEBI" id="CHEBI:29033"/>
    </cofactor>
    <cofactor evidence="9">
        <name>Mn(2+)</name>
        <dbReference type="ChEBI" id="CHEBI:29035"/>
    </cofactor>
</comment>
<dbReference type="NCBIfam" id="NF003027">
    <property type="entry name" value="PRK03906.1"/>
    <property type="match status" value="1"/>
</dbReference>
<evidence type="ECO:0000256" key="5">
    <source>
        <dbReference type="ARBA" id="ARBA00012927"/>
    </source>
</evidence>
<comment type="function">
    <text evidence="2 9">Catalyzes the dehydration of D-mannonate.</text>
</comment>
<dbReference type="RefSeq" id="WP_040375777.1">
    <property type="nucleotide sequence ID" value="NZ_CP068053.1"/>
</dbReference>
<keyword evidence="8 9" id="KW-0456">Lyase</keyword>
<dbReference type="EC" id="4.2.1.8" evidence="5 9"/>
<evidence type="ECO:0000256" key="9">
    <source>
        <dbReference type="HAMAP-Rule" id="MF_00106"/>
    </source>
</evidence>
<evidence type="ECO:0000313" key="11">
    <source>
        <dbReference type="Proteomes" id="UP000595254"/>
    </source>
</evidence>
<gene>
    <name evidence="9 10" type="primary">uxuA</name>
    <name evidence="10" type="ORF">I6J18_02830</name>
</gene>
<dbReference type="GO" id="GO:0008198">
    <property type="term" value="F:ferrous iron binding"/>
    <property type="evidence" value="ECO:0007669"/>
    <property type="project" value="TreeGrafter"/>
</dbReference>
<dbReference type="Gene3D" id="3.20.20.150">
    <property type="entry name" value="Divalent-metal-dependent TIM barrel enzymes"/>
    <property type="match status" value="1"/>
</dbReference>
<reference evidence="10 11" key="1">
    <citation type="submission" date="2021-01" db="EMBL/GenBank/DDBJ databases">
        <title>FDA dAtabase for Regulatory Grade micrObial Sequences (FDA-ARGOS): Supporting development and validation of Infectious Disease Dx tests.</title>
        <authorList>
            <person name="Nelson B."/>
            <person name="Plummer A."/>
            <person name="Tallon L."/>
            <person name="Sadzewicz L."/>
            <person name="Zhao X."/>
            <person name="Boylan J."/>
            <person name="Ott S."/>
            <person name="Bowen H."/>
            <person name="Vavikolanu K."/>
            <person name="Mehta A."/>
            <person name="Aluvathingal J."/>
            <person name="Nadendla S."/>
            <person name="Myers T."/>
            <person name="Yan Y."/>
            <person name="Sichtig H."/>
        </authorList>
    </citation>
    <scope>NUCLEOTIDE SEQUENCE [LARGE SCALE GENOMIC DNA]</scope>
    <source>
        <strain evidence="10 11">FDAARGOS_1161</strain>
    </source>
</reference>
<evidence type="ECO:0000256" key="8">
    <source>
        <dbReference type="ARBA" id="ARBA00023239"/>
    </source>
</evidence>
<proteinExistence type="inferred from homology"/>
<dbReference type="NCBIfam" id="TIGR00695">
    <property type="entry name" value="uxuA"/>
    <property type="match status" value="1"/>
</dbReference>
<dbReference type="GO" id="GO:0042840">
    <property type="term" value="P:D-glucuronate catabolic process"/>
    <property type="evidence" value="ECO:0007669"/>
    <property type="project" value="TreeGrafter"/>
</dbReference>
<dbReference type="Proteomes" id="UP000595254">
    <property type="component" value="Chromosome"/>
</dbReference>
<keyword evidence="11" id="KW-1185">Reference proteome</keyword>
<dbReference type="PIRSF" id="PIRSF016049">
    <property type="entry name" value="Man_dehyd"/>
    <property type="match status" value="1"/>
</dbReference>
<evidence type="ECO:0000256" key="3">
    <source>
        <dbReference type="ARBA" id="ARBA00004892"/>
    </source>
</evidence>
<dbReference type="GO" id="GO:0008927">
    <property type="term" value="F:mannonate dehydratase activity"/>
    <property type="evidence" value="ECO:0007669"/>
    <property type="project" value="UniProtKB-UniRule"/>
</dbReference>
<name>A0A974NMY5_PERPY</name>
<dbReference type="KEGG" id="ppsr:I6J18_02830"/>
<dbReference type="HAMAP" id="MF_00106">
    <property type="entry name" value="UxuA"/>
    <property type="match status" value="1"/>
</dbReference>
<evidence type="ECO:0000256" key="1">
    <source>
        <dbReference type="ARBA" id="ARBA00001794"/>
    </source>
</evidence>
<sequence length="371" mass="42693">MKVNFRWFGHQNDSVSLEHIKQIPGINGIVGALYDVPVGEAWPLENILELKNEITSRGLNLDVIESVNIHEDIKLGLPTRELYIRNYQETIRNLAKAGVKVICYNFMPVFDWTRTDLAKELPDGSTVLAYSKEQIENSHPDLIVEQMENDSNGFSLPGWEPERLSQLKSLFNLYSQVSEEDLFDNLRYFLEQIIPVAEEENIRMALHPDDPPWSVFGLPRIVTNKENLERIVNMVDSPANSLTICSGSLGANPNNNIPEILRYFLKRDRVPFVHIRNVKIYENGDFEESSHRSSDGSINLYEIVKALHDYDFKGYFRPDHGRMIWGEVARPGYGLYDRAMGIMYILGLWDSLEQRSEKEKAERSSENVTNQ</sequence>
<organism evidence="10 11">
    <name type="scientific">Peribacillus psychrosaccharolyticus</name>
    <name type="common">Bacillus psychrosaccharolyticus</name>
    <dbReference type="NCBI Taxonomy" id="1407"/>
    <lineage>
        <taxon>Bacteria</taxon>
        <taxon>Bacillati</taxon>
        <taxon>Bacillota</taxon>
        <taxon>Bacilli</taxon>
        <taxon>Bacillales</taxon>
        <taxon>Bacillaceae</taxon>
        <taxon>Peribacillus</taxon>
    </lineage>
</organism>
<dbReference type="SUPFAM" id="SSF51658">
    <property type="entry name" value="Xylose isomerase-like"/>
    <property type="match status" value="1"/>
</dbReference>
<evidence type="ECO:0000256" key="4">
    <source>
        <dbReference type="ARBA" id="ARBA00007389"/>
    </source>
</evidence>
<comment type="similarity">
    <text evidence="4 9">Belongs to the mannonate dehydratase family.</text>
</comment>
<evidence type="ECO:0000256" key="6">
    <source>
        <dbReference type="ARBA" id="ARBA00023004"/>
    </source>
</evidence>
<comment type="catalytic activity">
    <reaction evidence="1 9">
        <text>D-mannonate = 2-dehydro-3-deoxy-D-gluconate + H2O</text>
        <dbReference type="Rhea" id="RHEA:20097"/>
        <dbReference type="ChEBI" id="CHEBI:15377"/>
        <dbReference type="ChEBI" id="CHEBI:17767"/>
        <dbReference type="ChEBI" id="CHEBI:57990"/>
        <dbReference type="EC" id="4.2.1.8"/>
    </reaction>
</comment>
<evidence type="ECO:0000256" key="7">
    <source>
        <dbReference type="ARBA" id="ARBA00023211"/>
    </source>
</evidence>
<dbReference type="Pfam" id="PF03786">
    <property type="entry name" value="UxuA"/>
    <property type="match status" value="1"/>
</dbReference>
<evidence type="ECO:0000313" key="10">
    <source>
        <dbReference type="EMBL" id="QQT00872.1"/>
    </source>
</evidence>
<dbReference type="PANTHER" id="PTHR30387:SF2">
    <property type="entry name" value="MANNONATE DEHYDRATASE"/>
    <property type="match status" value="1"/>
</dbReference>
<dbReference type="InterPro" id="IPR004628">
    <property type="entry name" value="Man_deHydtase"/>
</dbReference>
<protein>
    <recommendedName>
        <fullName evidence="5 9">Mannonate dehydratase</fullName>
        <ecNumber evidence="5 9">4.2.1.8</ecNumber>
    </recommendedName>
    <alternativeName>
        <fullName evidence="9">D-mannonate hydro-lyase</fullName>
    </alternativeName>
</protein>
<evidence type="ECO:0000256" key="2">
    <source>
        <dbReference type="ARBA" id="ARBA00002713"/>
    </source>
</evidence>
<dbReference type="InterPro" id="IPR036237">
    <property type="entry name" value="Xyl_isomerase-like_sf"/>
</dbReference>
<dbReference type="EMBL" id="CP068053">
    <property type="protein sequence ID" value="QQT00872.1"/>
    <property type="molecule type" value="Genomic_DNA"/>
</dbReference>